<dbReference type="Proteomes" id="UP000251960">
    <property type="component" value="Chromosome 7"/>
</dbReference>
<feature type="compositionally biased region" description="Polar residues" evidence="7">
    <location>
        <begin position="168"/>
        <end position="196"/>
    </location>
</feature>
<keyword evidence="3" id="KW-0238">DNA-binding</keyword>
<feature type="coiled-coil region" evidence="6">
    <location>
        <begin position="265"/>
        <end position="320"/>
    </location>
</feature>
<evidence type="ECO:0000256" key="3">
    <source>
        <dbReference type="ARBA" id="ARBA00023125"/>
    </source>
</evidence>
<dbReference type="Pfam" id="PF00170">
    <property type="entry name" value="bZIP_1"/>
    <property type="match status" value="1"/>
</dbReference>
<dbReference type="InterPro" id="IPR046347">
    <property type="entry name" value="bZIP_sf"/>
</dbReference>
<name>A0A3L6E673_MAIZE</name>
<gene>
    <name evidence="9" type="ORF">Zm00014a_008663</name>
</gene>
<dbReference type="ExpressionAtlas" id="A0A3L6E673">
    <property type="expression patterns" value="baseline and differential"/>
</dbReference>
<dbReference type="EMBL" id="NCVQ01000008">
    <property type="protein sequence ID" value="PWZ15883.1"/>
    <property type="molecule type" value="Genomic_DNA"/>
</dbReference>
<proteinExistence type="predicted"/>
<dbReference type="Gene3D" id="1.20.5.170">
    <property type="match status" value="1"/>
</dbReference>
<dbReference type="FunFam" id="1.20.5.170:FF:000020">
    <property type="entry name" value="BZIP transcription factor"/>
    <property type="match status" value="1"/>
</dbReference>
<accession>A0A3L6E673</accession>
<dbReference type="GO" id="GO:0003700">
    <property type="term" value="F:DNA-binding transcription factor activity"/>
    <property type="evidence" value="ECO:0007669"/>
    <property type="project" value="InterPro"/>
</dbReference>
<feature type="compositionally biased region" description="Basic and acidic residues" evidence="7">
    <location>
        <begin position="245"/>
        <end position="262"/>
    </location>
</feature>
<evidence type="ECO:0000256" key="5">
    <source>
        <dbReference type="ARBA" id="ARBA00023242"/>
    </source>
</evidence>
<dbReference type="PROSITE" id="PS50217">
    <property type="entry name" value="BZIP"/>
    <property type="match status" value="1"/>
</dbReference>
<dbReference type="GO" id="GO:0003677">
    <property type="term" value="F:DNA binding"/>
    <property type="evidence" value="ECO:0007669"/>
    <property type="project" value="UniProtKB-KW"/>
</dbReference>
<dbReference type="PANTHER" id="PTHR46408:SF7">
    <property type="entry name" value="REGULATORY PROTEIN OPAQUE-2"/>
    <property type="match status" value="1"/>
</dbReference>
<feature type="region of interest" description="Disordered" evidence="7">
    <location>
        <begin position="168"/>
        <end position="265"/>
    </location>
</feature>
<keyword evidence="4" id="KW-0804">Transcription</keyword>
<feature type="region of interest" description="Disordered" evidence="7">
    <location>
        <begin position="33"/>
        <end position="52"/>
    </location>
</feature>
<sequence length="458" mass="49435">MPPTTHHIYGYLLLGMEHVISMEEILGPFWELLPPPAPEPEPEPEPEREQPPVTGIVVGSVIDVAAAGHGDGDMMDQQHATEWTFERLLEEEALTTSTPPPVVVVPNSCCSGALNVDRPPVMEEAVTMAPAAVSSAVVGDPMEYNAILRRKLEEDLEAFKMWRAASSSVVTSERSQGSNNHTGGSSIRNNPVQNKLMNGEDPINNNHAQTAGLGVRLATSSSSRDPSPSDEDMDGEVEILGFKMPTEERVRKRKESNRESARRSRYRKAAHLKELEDQVAQLKAENSCLLRRIAALNQKYNDANVDNRVLRADMETLRAKVKMGEDSLKRVIEMSSSVPSSMPISAPTPSSDAPVPPPPPIRDSIVGYFSAPAADDDASVGNGFLRLQAQEPASMVVGGTLSATEMNRVAAATHCAGAMELIQTAMGSMPPTSASGSTPPPRDYELLGPNGAIHMDMY</sequence>
<organism evidence="9">
    <name type="scientific">Zea mays</name>
    <name type="common">Maize</name>
    <dbReference type="NCBI Taxonomy" id="4577"/>
    <lineage>
        <taxon>Eukaryota</taxon>
        <taxon>Viridiplantae</taxon>
        <taxon>Streptophyta</taxon>
        <taxon>Embryophyta</taxon>
        <taxon>Tracheophyta</taxon>
        <taxon>Spermatophyta</taxon>
        <taxon>Magnoliopsida</taxon>
        <taxon>Liliopsida</taxon>
        <taxon>Poales</taxon>
        <taxon>Poaceae</taxon>
        <taxon>PACMAD clade</taxon>
        <taxon>Panicoideae</taxon>
        <taxon>Andropogonodae</taxon>
        <taxon>Andropogoneae</taxon>
        <taxon>Tripsacinae</taxon>
        <taxon>Zea</taxon>
    </lineage>
</organism>
<keyword evidence="6" id="KW-0175">Coiled coil</keyword>
<evidence type="ECO:0000256" key="4">
    <source>
        <dbReference type="ARBA" id="ARBA00023163"/>
    </source>
</evidence>
<protein>
    <submittedName>
        <fullName evidence="9">Regulatory protein opaque-2</fullName>
    </submittedName>
</protein>
<evidence type="ECO:0000256" key="1">
    <source>
        <dbReference type="ARBA" id="ARBA00004123"/>
    </source>
</evidence>
<keyword evidence="5" id="KW-0539">Nucleus</keyword>
<comment type="subcellular location">
    <subcellularLocation>
        <location evidence="1">Nucleus</location>
    </subcellularLocation>
</comment>
<evidence type="ECO:0000256" key="2">
    <source>
        <dbReference type="ARBA" id="ARBA00023015"/>
    </source>
</evidence>
<evidence type="ECO:0000313" key="9">
    <source>
        <dbReference type="EMBL" id="PWZ15883.1"/>
    </source>
</evidence>
<keyword evidence="2" id="KW-0805">Transcription regulation</keyword>
<dbReference type="PANTHER" id="PTHR46408">
    <property type="entry name" value="BASIC LEUCINE ZIPPER 63"/>
    <property type="match status" value="1"/>
</dbReference>
<evidence type="ECO:0000256" key="6">
    <source>
        <dbReference type="SAM" id="Coils"/>
    </source>
</evidence>
<comment type="caution">
    <text evidence="9">The sequence shown here is derived from an EMBL/GenBank/DDBJ whole genome shotgun (WGS) entry which is preliminary data.</text>
</comment>
<evidence type="ECO:0000259" key="8">
    <source>
        <dbReference type="PROSITE" id="PS50217"/>
    </source>
</evidence>
<dbReference type="AlphaFoldDB" id="A0A3L6E673"/>
<dbReference type="InterPro" id="IPR020983">
    <property type="entry name" value="Basic_leucine-zipper_C"/>
</dbReference>
<dbReference type="GO" id="GO:0005634">
    <property type="term" value="C:nucleus"/>
    <property type="evidence" value="ECO:0007669"/>
    <property type="project" value="UniProtKB-SubCell"/>
</dbReference>
<dbReference type="PROSITE" id="PS00036">
    <property type="entry name" value="BZIP_BASIC"/>
    <property type="match status" value="1"/>
</dbReference>
<dbReference type="SMART" id="SM00338">
    <property type="entry name" value="BRLZ"/>
    <property type="match status" value="1"/>
</dbReference>
<dbReference type="SUPFAM" id="SSF57959">
    <property type="entry name" value="Leucine zipper domain"/>
    <property type="match status" value="1"/>
</dbReference>
<dbReference type="CDD" id="cd14702">
    <property type="entry name" value="bZIP_plant_GBF1"/>
    <property type="match status" value="1"/>
</dbReference>
<dbReference type="Pfam" id="PF12498">
    <property type="entry name" value="bZIP_C"/>
    <property type="match status" value="1"/>
</dbReference>
<reference evidence="9" key="1">
    <citation type="journal article" date="2018" name="Nat. Genet.">
        <title>Extensive intraspecific gene order and gene structural variations between Mo17 and other maize genomes.</title>
        <authorList>
            <person name="Sun S."/>
            <person name="Zhou Y."/>
            <person name="Chen J."/>
            <person name="Shi J."/>
            <person name="Zhao H."/>
            <person name="Zhao H."/>
            <person name="Song W."/>
            <person name="Zhang M."/>
            <person name="Cui Y."/>
            <person name="Dong X."/>
            <person name="Liu H."/>
            <person name="Ma X."/>
            <person name="Jiao Y."/>
            <person name="Wang B."/>
            <person name="Wei X."/>
            <person name="Stein J.C."/>
            <person name="Glaubitz J.C."/>
            <person name="Lu F."/>
            <person name="Yu G."/>
            <person name="Liang C."/>
            <person name="Fengler K."/>
            <person name="Li B."/>
            <person name="Rafalski A."/>
            <person name="Schnable P.S."/>
            <person name="Ware D.H."/>
            <person name="Buckler E.S."/>
            <person name="Lai J."/>
        </authorList>
    </citation>
    <scope>NUCLEOTIDE SEQUENCE [LARGE SCALE GENOMIC DNA]</scope>
    <source>
        <tissue evidence="9">Seedling</tissue>
    </source>
</reference>
<feature type="domain" description="BZIP" evidence="8">
    <location>
        <begin position="247"/>
        <end position="301"/>
    </location>
</feature>
<evidence type="ECO:0000256" key="7">
    <source>
        <dbReference type="SAM" id="MobiDB-lite"/>
    </source>
</evidence>
<feature type="compositionally biased region" description="Acidic residues" evidence="7">
    <location>
        <begin position="228"/>
        <end position="237"/>
    </location>
</feature>
<dbReference type="InterPro" id="IPR045314">
    <property type="entry name" value="bZIP_plant_GBF1"/>
</dbReference>
<dbReference type="InterPro" id="IPR004827">
    <property type="entry name" value="bZIP"/>
</dbReference>